<comment type="caution">
    <text evidence="4">The sequence shown here is derived from an EMBL/GenBank/DDBJ whole genome shotgun (WGS) entry which is preliminary data.</text>
</comment>
<dbReference type="Proteomes" id="UP000612055">
    <property type="component" value="Unassembled WGS sequence"/>
</dbReference>
<feature type="compositionally biased region" description="Low complexity" evidence="2">
    <location>
        <begin position="87"/>
        <end position="109"/>
    </location>
</feature>
<dbReference type="InterPro" id="IPR036612">
    <property type="entry name" value="KH_dom_type_1_sf"/>
</dbReference>
<organism evidence="4 5">
    <name type="scientific">Edaphochlamys debaryana</name>
    <dbReference type="NCBI Taxonomy" id="47281"/>
    <lineage>
        <taxon>Eukaryota</taxon>
        <taxon>Viridiplantae</taxon>
        <taxon>Chlorophyta</taxon>
        <taxon>core chlorophytes</taxon>
        <taxon>Chlorophyceae</taxon>
        <taxon>CS clade</taxon>
        <taxon>Chlamydomonadales</taxon>
        <taxon>Chlamydomonadales incertae sedis</taxon>
        <taxon>Edaphochlamys</taxon>
    </lineage>
</organism>
<gene>
    <name evidence="4" type="ORF">HYH03_011611</name>
</gene>
<dbReference type="AlphaFoldDB" id="A0A835XUM6"/>
<feature type="domain" description="K Homology" evidence="3">
    <location>
        <begin position="288"/>
        <end position="368"/>
    </location>
</feature>
<dbReference type="InterPro" id="IPR004088">
    <property type="entry name" value="KH_dom_type_1"/>
</dbReference>
<dbReference type="Gene3D" id="3.30.1370.10">
    <property type="entry name" value="K Homology domain, type 1"/>
    <property type="match status" value="1"/>
</dbReference>
<dbReference type="PROSITE" id="PS50084">
    <property type="entry name" value="KH_TYPE_1"/>
    <property type="match status" value="1"/>
</dbReference>
<dbReference type="GO" id="GO:0003723">
    <property type="term" value="F:RNA binding"/>
    <property type="evidence" value="ECO:0007669"/>
    <property type="project" value="UniProtKB-UniRule"/>
</dbReference>
<dbReference type="EMBL" id="JAEHOE010000067">
    <property type="protein sequence ID" value="KAG2489982.1"/>
    <property type="molecule type" value="Genomic_DNA"/>
</dbReference>
<feature type="compositionally biased region" description="Pro residues" evidence="2">
    <location>
        <begin position="220"/>
        <end position="243"/>
    </location>
</feature>
<dbReference type="OrthoDB" id="441329at2759"/>
<keyword evidence="5" id="KW-1185">Reference proteome</keyword>
<feature type="compositionally biased region" description="Polar residues" evidence="2">
    <location>
        <begin position="1"/>
        <end position="14"/>
    </location>
</feature>
<protein>
    <recommendedName>
        <fullName evidence="3">K Homology domain-containing protein</fullName>
    </recommendedName>
</protein>
<dbReference type="Pfam" id="PF00013">
    <property type="entry name" value="KH_1"/>
    <property type="match status" value="1"/>
</dbReference>
<dbReference type="SMART" id="SM00322">
    <property type="entry name" value="KH"/>
    <property type="match status" value="1"/>
</dbReference>
<evidence type="ECO:0000256" key="1">
    <source>
        <dbReference type="PROSITE-ProRule" id="PRU00117"/>
    </source>
</evidence>
<accession>A0A835XUM6</accession>
<evidence type="ECO:0000313" key="5">
    <source>
        <dbReference type="Proteomes" id="UP000612055"/>
    </source>
</evidence>
<evidence type="ECO:0000256" key="2">
    <source>
        <dbReference type="SAM" id="MobiDB-lite"/>
    </source>
</evidence>
<dbReference type="InterPro" id="IPR004087">
    <property type="entry name" value="KH_dom"/>
</dbReference>
<name>A0A835XUM6_9CHLO</name>
<proteinExistence type="predicted"/>
<feature type="region of interest" description="Disordered" evidence="2">
    <location>
        <begin position="1"/>
        <end position="24"/>
    </location>
</feature>
<dbReference type="SUPFAM" id="SSF54791">
    <property type="entry name" value="Eukaryotic type KH-domain (KH-domain type I)"/>
    <property type="match status" value="1"/>
</dbReference>
<sequence>MRAITSASDANVSISAEPERDPDLPRERIATVSGGVLQSLRAVGLILDKLLSRPYTDPGEPPFEGQFPASRMALMARTGQLRNPGIAPQQPLPQQQPQQQQAAGALQPATGHPVYGPPTAGASAYVYFPLAAAGPAMVPMGPPMGLSPVHQPMPMAVATLQPMTLAGPLPPPPPVSLQMQAHSGPPSSGSLAAPAGPPPVQMPGPGLQPLPMGTLQPLGPGGPPPPPPHMPMPSAGGPPPPTHIPVSAPGGPPPPGPDHMAAPHGGGPVAGAGPSQAGRAGPPEPQGSRREISFDVPDNRIGVLIGRGGETLHQLQRLLNVSIHIPRRPPLQPGETPPPPAEARRRVTITGARNAVGIAHAFILQRLSGAGAAPAAPLCRRALPSASRGVASRGSFTASHLVLWRARGHKATAAGAVAVGVAAVAGAPWPRLEKAGGTPFLDRSGWRRRIYLVD</sequence>
<feature type="compositionally biased region" description="Pro residues" evidence="2">
    <location>
        <begin position="195"/>
        <end position="208"/>
    </location>
</feature>
<evidence type="ECO:0000259" key="3">
    <source>
        <dbReference type="SMART" id="SM00322"/>
    </source>
</evidence>
<keyword evidence="1" id="KW-0694">RNA-binding</keyword>
<feature type="region of interest" description="Disordered" evidence="2">
    <location>
        <begin position="82"/>
        <end position="115"/>
    </location>
</feature>
<feature type="region of interest" description="Disordered" evidence="2">
    <location>
        <begin position="164"/>
        <end position="295"/>
    </location>
</feature>
<evidence type="ECO:0000313" key="4">
    <source>
        <dbReference type="EMBL" id="KAG2489982.1"/>
    </source>
</evidence>
<feature type="compositionally biased region" description="Low complexity" evidence="2">
    <location>
        <begin position="183"/>
        <end position="194"/>
    </location>
</feature>
<reference evidence="4" key="1">
    <citation type="journal article" date="2020" name="bioRxiv">
        <title>Comparative genomics of Chlamydomonas.</title>
        <authorList>
            <person name="Craig R.J."/>
            <person name="Hasan A.R."/>
            <person name="Ness R.W."/>
            <person name="Keightley P.D."/>
        </authorList>
    </citation>
    <scope>NUCLEOTIDE SEQUENCE</scope>
    <source>
        <strain evidence="4">CCAP 11/70</strain>
    </source>
</reference>
<feature type="compositionally biased region" description="Low complexity" evidence="2">
    <location>
        <begin position="209"/>
        <end position="218"/>
    </location>
</feature>